<dbReference type="Proteomes" id="UP000183832">
    <property type="component" value="Unassembled WGS sequence"/>
</dbReference>
<dbReference type="PROSITE" id="PS50011">
    <property type="entry name" value="PROTEIN_KINASE_DOM"/>
    <property type="match status" value="1"/>
</dbReference>
<dbReference type="GO" id="GO:0050684">
    <property type="term" value="P:regulation of mRNA processing"/>
    <property type="evidence" value="ECO:0007669"/>
    <property type="project" value="TreeGrafter"/>
</dbReference>
<dbReference type="PROSITE" id="PS00107">
    <property type="entry name" value="PROTEIN_KINASE_ATP"/>
    <property type="match status" value="1"/>
</dbReference>
<dbReference type="InterPro" id="IPR000719">
    <property type="entry name" value="Prot_kinase_dom"/>
</dbReference>
<gene>
    <name evidence="11" type="ORF">CLUMA_CG020565</name>
</gene>
<dbReference type="STRING" id="568069.A0A1J1J5C1"/>
<keyword evidence="12" id="KW-1185">Reference proteome</keyword>
<accession>A0A1J1J5C1</accession>
<dbReference type="OrthoDB" id="2649at2759"/>
<keyword evidence="3" id="KW-0808">Transferase</keyword>
<dbReference type="GO" id="GO:0005737">
    <property type="term" value="C:cytoplasm"/>
    <property type="evidence" value="ECO:0007669"/>
    <property type="project" value="TreeGrafter"/>
</dbReference>
<evidence type="ECO:0000256" key="8">
    <source>
        <dbReference type="ARBA" id="ARBA00048679"/>
    </source>
</evidence>
<organism evidence="11 12">
    <name type="scientific">Clunio marinus</name>
    <dbReference type="NCBI Taxonomy" id="568069"/>
    <lineage>
        <taxon>Eukaryota</taxon>
        <taxon>Metazoa</taxon>
        <taxon>Ecdysozoa</taxon>
        <taxon>Arthropoda</taxon>
        <taxon>Hexapoda</taxon>
        <taxon>Insecta</taxon>
        <taxon>Pterygota</taxon>
        <taxon>Neoptera</taxon>
        <taxon>Endopterygota</taxon>
        <taxon>Diptera</taxon>
        <taxon>Nematocera</taxon>
        <taxon>Chironomoidea</taxon>
        <taxon>Chironomidae</taxon>
        <taxon>Clunio</taxon>
    </lineage>
</organism>
<dbReference type="FunFam" id="1.10.510.10:FF:000503">
    <property type="entry name" value="Uncharacterized protein, isoform D"/>
    <property type="match status" value="1"/>
</dbReference>
<comment type="catalytic activity">
    <reaction evidence="8">
        <text>L-seryl-[protein] + ATP = O-phospho-L-seryl-[protein] + ADP + H(+)</text>
        <dbReference type="Rhea" id="RHEA:17989"/>
        <dbReference type="Rhea" id="RHEA-COMP:9863"/>
        <dbReference type="Rhea" id="RHEA-COMP:11604"/>
        <dbReference type="ChEBI" id="CHEBI:15378"/>
        <dbReference type="ChEBI" id="CHEBI:29999"/>
        <dbReference type="ChEBI" id="CHEBI:30616"/>
        <dbReference type="ChEBI" id="CHEBI:83421"/>
        <dbReference type="ChEBI" id="CHEBI:456216"/>
        <dbReference type="EC" id="2.7.11.1"/>
    </reaction>
</comment>
<evidence type="ECO:0000256" key="2">
    <source>
        <dbReference type="ARBA" id="ARBA00022527"/>
    </source>
</evidence>
<dbReference type="GO" id="GO:0000245">
    <property type="term" value="P:spliceosomal complex assembly"/>
    <property type="evidence" value="ECO:0007669"/>
    <property type="project" value="TreeGrafter"/>
</dbReference>
<evidence type="ECO:0000256" key="3">
    <source>
        <dbReference type="ARBA" id="ARBA00022679"/>
    </source>
</evidence>
<feature type="binding site" evidence="9">
    <location>
        <position position="264"/>
    </location>
    <ligand>
        <name>ATP</name>
        <dbReference type="ChEBI" id="CHEBI:30616"/>
    </ligand>
</feature>
<dbReference type="GO" id="GO:0005524">
    <property type="term" value="F:ATP binding"/>
    <property type="evidence" value="ECO:0007669"/>
    <property type="project" value="UniProtKB-UniRule"/>
</dbReference>
<keyword evidence="5" id="KW-0418">Kinase</keyword>
<dbReference type="Pfam" id="PF00069">
    <property type="entry name" value="Pkinase"/>
    <property type="match status" value="2"/>
</dbReference>
<reference evidence="11 12" key="1">
    <citation type="submission" date="2015-04" db="EMBL/GenBank/DDBJ databases">
        <authorList>
            <person name="Syromyatnikov M.Y."/>
            <person name="Popov V.N."/>
        </authorList>
    </citation>
    <scope>NUCLEOTIDE SEQUENCE [LARGE SCALE GENOMIC DNA]</scope>
</reference>
<dbReference type="Gene3D" id="3.30.200.20">
    <property type="entry name" value="Phosphorylase Kinase, domain 1"/>
    <property type="match status" value="1"/>
</dbReference>
<evidence type="ECO:0000256" key="1">
    <source>
        <dbReference type="ARBA" id="ARBA00012513"/>
    </source>
</evidence>
<dbReference type="InterPro" id="IPR011009">
    <property type="entry name" value="Kinase-like_dom_sf"/>
</dbReference>
<evidence type="ECO:0000256" key="7">
    <source>
        <dbReference type="ARBA" id="ARBA00047899"/>
    </source>
</evidence>
<dbReference type="EMBL" id="CVRI01000072">
    <property type="protein sequence ID" value="CRL07600.1"/>
    <property type="molecule type" value="Genomic_DNA"/>
</dbReference>
<evidence type="ECO:0000256" key="6">
    <source>
        <dbReference type="ARBA" id="ARBA00022840"/>
    </source>
</evidence>
<dbReference type="PANTHER" id="PTHR47634">
    <property type="entry name" value="PROTEIN KINASE DOMAIN-CONTAINING PROTEIN-RELATED"/>
    <property type="match status" value="1"/>
</dbReference>
<comment type="catalytic activity">
    <reaction evidence="7">
        <text>L-threonyl-[protein] + ATP = O-phospho-L-threonyl-[protein] + ADP + H(+)</text>
        <dbReference type="Rhea" id="RHEA:46608"/>
        <dbReference type="Rhea" id="RHEA-COMP:11060"/>
        <dbReference type="Rhea" id="RHEA-COMP:11605"/>
        <dbReference type="ChEBI" id="CHEBI:15378"/>
        <dbReference type="ChEBI" id="CHEBI:30013"/>
        <dbReference type="ChEBI" id="CHEBI:30616"/>
        <dbReference type="ChEBI" id="CHEBI:61977"/>
        <dbReference type="ChEBI" id="CHEBI:456216"/>
        <dbReference type="EC" id="2.7.11.1"/>
    </reaction>
</comment>
<sequence>MEPPIANSTFDFIDLSINKSIDFVVQTVKQIFGLIFCLVSMLLIGRILNSLLSKPVEEKKIEIKEDQQQSEIKEEILKNSAEVSSEVKQESPEREISGWESQPLHEPRILCHEITSSNLTAKTIKKQLKRKCMSVGPIMLSPNSQIVRTLNVEDREERYHYDILPVDTVKTVEGEVAENVSEPRSTPVIPDEIIYADSPDSSLYGSEDEEQEDVSQYRRGGYHPIHLGDVLHSRYRVVRKVGWGHFSTVWLCRDLEEEKYVALKVVKSAQHYTETAADEIRLLEVIRDADPFDHNHDRVVKLLNHFTVRGVNGVHTCLVFEALGCSLYKLIVKSNYQGLAIQQVKSIIKQVLQGLDYLHTKCHIIHTDVKPENILIVMDNAASINQQIDEAITSLKGRGYGAHWFPDSYVSTLEKRSKKSPSPLAQSETLSAINPIKDHADEDKILPTSVAIDSHSVPLANSLDLSSDDDHLEKLTGASSSTTTTSSSFLENKRLASLDDEMKPIIAPLSLIEQLKASNTSLNKLESEIDVVIGNETATRYRVEQQRKGSIPNVNTNQNKNENKTKTKPKLSKFTSKQISYSSVLQSLLNNPNVKVKIADLGNACFDHYHFTDDIQTRQYRSIEVLLGVPYTYSADIWSTACLAFELATGDYLFDPHSGENYSRDEDHLAHIIELLGGIPPNLIMRGKHGLKYFTSYGNLRHITKLKTWSLFNVLIEKYEWNLDDARSFTDFLLPMLEYNPLLRASARQCLQHSWLEDVK</sequence>
<evidence type="ECO:0000313" key="11">
    <source>
        <dbReference type="EMBL" id="CRL07600.1"/>
    </source>
</evidence>
<dbReference type="AlphaFoldDB" id="A0A1J1J5C1"/>
<evidence type="ECO:0000259" key="10">
    <source>
        <dbReference type="PROSITE" id="PS50011"/>
    </source>
</evidence>
<proteinExistence type="predicted"/>
<dbReference type="GO" id="GO:0005634">
    <property type="term" value="C:nucleus"/>
    <property type="evidence" value="ECO:0007669"/>
    <property type="project" value="TreeGrafter"/>
</dbReference>
<evidence type="ECO:0000313" key="12">
    <source>
        <dbReference type="Proteomes" id="UP000183832"/>
    </source>
</evidence>
<name>A0A1J1J5C1_9DIPT</name>
<feature type="domain" description="Protein kinase" evidence="10">
    <location>
        <begin position="235"/>
        <end position="756"/>
    </location>
</feature>
<evidence type="ECO:0000256" key="4">
    <source>
        <dbReference type="ARBA" id="ARBA00022741"/>
    </source>
</evidence>
<dbReference type="Gene3D" id="1.10.510.10">
    <property type="entry name" value="Transferase(Phosphotransferase) domain 1"/>
    <property type="match status" value="2"/>
</dbReference>
<evidence type="ECO:0000256" key="9">
    <source>
        <dbReference type="PROSITE-ProRule" id="PRU10141"/>
    </source>
</evidence>
<keyword evidence="6 9" id="KW-0067">ATP-binding</keyword>
<dbReference type="PROSITE" id="PS00108">
    <property type="entry name" value="PROTEIN_KINASE_ST"/>
    <property type="match status" value="1"/>
</dbReference>
<dbReference type="SMART" id="SM00220">
    <property type="entry name" value="S_TKc"/>
    <property type="match status" value="1"/>
</dbReference>
<dbReference type="PANTHER" id="PTHR47634:SF9">
    <property type="entry name" value="PROTEIN KINASE DOMAIN-CONTAINING PROTEIN-RELATED"/>
    <property type="match status" value="1"/>
</dbReference>
<dbReference type="SUPFAM" id="SSF56112">
    <property type="entry name" value="Protein kinase-like (PK-like)"/>
    <property type="match status" value="1"/>
</dbReference>
<dbReference type="EC" id="2.7.11.1" evidence="1"/>
<dbReference type="GO" id="GO:0004674">
    <property type="term" value="F:protein serine/threonine kinase activity"/>
    <property type="evidence" value="ECO:0007669"/>
    <property type="project" value="UniProtKB-KW"/>
</dbReference>
<dbReference type="InterPro" id="IPR051334">
    <property type="entry name" value="SRPK"/>
</dbReference>
<dbReference type="FunFam" id="3.30.200.20:FF:000322">
    <property type="entry name" value="Uncharacterized protein, isoform D"/>
    <property type="match status" value="1"/>
</dbReference>
<protein>
    <recommendedName>
        <fullName evidence="1">non-specific serine/threonine protein kinase</fullName>
        <ecNumber evidence="1">2.7.11.1</ecNumber>
    </recommendedName>
</protein>
<dbReference type="InterPro" id="IPR017441">
    <property type="entry name" value="Protein_kinase_ATP_BS"/>
</dbReference>
<dbReference type="InterPro" id="IPR008271">
    <property type="entry name" value="Ser/Thr_kinase_AS"/>
</dbReference>
<keyword evidence="4 9" id="KW-0547">Nucleotide-binding</keyword>
<evidence type="ECO:0000256" key="5">
    <source>
        <dbReference type="ARBA" id="ARBA00022777"/>
    </source>
</evidence>
<keyword evidence="2" id="KW-0723">Serine/threonine-protein kinase</keyword>